<sequence>MTTKVSLKELVSAGAHFGHQVKRWNPKMAPYIYGEKDGVHIFDLTKSKEGKTILFVGTKKQVKDKLAEIAEEAGSFYVNERWLGGTLTNFDQILKSVKKLQELKSGMERGDFNDRTKKERLLIDREIQRLSNFFGGIVGMSKIPDILIIIDIRREKTAVSEAAMVGVETVALVDSNCDPTLVDYPIPMNDDATRALEYVLELMRDVIMDGKGGKSKSESKNKTKS</sequence>
<comment type="similarity">
    <text evidence="1 5">Belongs to the universal ribosomal protein uS2 family.</text>
</comment>
<evidence type="ECO:0000256" key="5">
    <source>
        <dbReference type="HAMAP-Rule" id="MF_00291"/>
    </source>
</evidence>
<dbReference type="Pfam" id="PF00318">
    <property type="entry name" value="Ribosomal_S2"/>
    <property type="match status" value="1"/>
</dbReference>
<evidence type="ECO:0000256" key="3">
    <source>
        <dbReference type="ARBA" id="ARBA00023274"/>
    </source>
</evidence>
<dbReference type="GO" id="GO:0015935">
    <property type="term" value="C:small ribosomal subunit"/>
    <property type="evidence" value="ECO:0007669"/>
    <property type="project" value="InterPro"/>
</dbReference>
<name>A0A0G0PKG7_9BACT</name>
<evidence type="ECO:0000256" key="1">
    <source>
        <dbReference type="ARBA" id="ARBA00006242"/>
    </source>
</evidence>
<evidence type="ECO:0000256" key="2">
    <source>
        <dbReference type="ARBA" id="ARBA00022980"/>
    </source>
</evidence>
<dbReference type="Gene3D" id="3.40.50.10490">
    <property type="entry name" value="Glucose-6-phosphate isomerase like protein, domain 1"/>
    <property type="match status" value="1"/>
</dbReference>
<dbReference type="SUPFAM" id="SSF52313">
    <property type="entry name" value="Ribosomal protein S2"/>
    <property type="match status" value="1"/>
</dbReference>
<dbReference type="GO" id="GO:0003735">
    <property type="term" value="F:structural constituent of ribosome"/>
    <property type="evidence" value="ECO:0007669"/>
    <property type="project" value="InterPro"/>
</dbReference>
<dbReference type="AlphaFoldDB" id="A0A0G0PKG7"/>
<dbReference type="PATRIC" id="fig|1618549.4.peg.186"/>
<dbReference type="PANTHER" id="PTHR12534">
    <property type="entry name" value="30S RIBOSOMAL PROTEIN S2 PROKARYOTIC AND ORGANELLAR"/>
    <property type="match status" value="1"/>
</dbReference>
<gene>
    <name evidence="5" type="primary">rpsB</name>
    <name evidence="6" type="ORF">UT23_C0002G0099</name>
</gene>
<accession>A0A0G0PKG7</accession>
<keyword evidence="3 5" id="KW-0687">Ribonucleoprotein</keyword>
<dbReference type="EMBL" id="LBWA01000002">
    <property type="protein sequence ID" value="KKQ98599.1"/>
    <property type="molecule type" value="Genomic_DNA"/>
</dbReference>
<dbReference type="Gene3D" id="1.10.287.610">
    <property type="entry name" value="Helix hairpin bin"/>
    <property type="match status" value="1"/>
</dbReference>
<organism evidence="6 7">
    <name type="scientific">Candidatus Woesebacteria bacterium GW2011_GWA1_39_12</name>
    <dbReference type="NCBI Taxonomy" id="1618549"/>
    <lineage>
        <taxon>Bacteria</taxon>
        <taxon>Candidatus Woeseibacteriota</taxon>
    </lineage>
</organism>
<keyword evidence="2 5" id="KW-0689">Ribosomal protein</keyword>
<dbReference type="PROSITE" id="PS00962">
    <property type="entry name" value="RIBOSOMAL_S2_1"/>
    <property type="match status" value="1"/>
</dbReference>
<dbReference type="PANTHER" id="PTHR12534:SF0">
    <property type="entry name" value="SMALL RIBOSOMAL SUBUNIT PROTEIN US2M"/>
    <property type="match status" value="1"/>
</dbReference>
<dbReference type="PRINTS" id="PR00395">
    <property type="entry name" value="RIBOSOMALS2"/>
</dbReference>
<evidence type="ECO:0000313" key="7">
    <source>
        <dbReference type="Proteomes" id="UP000034325"/>
    </source>
</evidence>
<protein>
    <recommendedName>
        <fullName evidence="4 5">Small ribosomal subunit protein uS2</fullName>
    </recommendedName>
</protein>
<comment type="caution">
    <text evidence="6">The sequence shown here is derived from an EMBL/GenBank/DDBJ whole genome shotgun (WGS) entry which is preliminary data.</text>
</comment>
<reference evidence="6 7" key="1">
    <citation type="journal article" date="2015" name="Nature">
        <title>rRNA introns, odd ribosomes, and small enigmatic genomes across a large radiation of phyla.</title>
        <authorList>
            <person name="Brown C.T."/>
            <person name="Hug L.A."/>
            <person name="Thomas B.C."/>
            <person name="Sharon I."/>
            <person name="Castelle C.J."/>
            <person name="Singh A."/>
            <person name="Wilkins M.J."/>
            <person name="Williams K.H."/>
            <person name="Banfield J.F."/>
        </authorList>
    </citation>
    <scope>NUCLEOTIDE SEQUENCE [LARGE SCALE GENOMIC DNA]</scope>
</reference>
<dbReference type="Proteomes" id="UP000034325">
    <property type="component" value="Unassembled WGS sequence"/>
</dbReference>
<dbReference type="HAMAP" id="MF_00291_B">
    <property type="entry name" value="Ribosomal_uS2_B"/>
    <property type="match status" value="1"/>
</dbReference>
<dbReference type="InterPro" id="IPR023591">
    <property type="entry name" value="Ribosomal_uS2_flav_dom_sf"/>
</dbReference>
<dbReference type="InterPro" id="IPR018130">
    <property type="entry name" value="Ribosomal_uS2_CS"/>
</dbReference>
<dbReference type="CDD" id="cd01425">
    <property type="entry name" value="RPS2"/>
    <property type="match status" value="1"/>
</dbReference>
<evidence type="ECO:0000256" key="4">
    <source>
        <dbReference type="ARBA" id="ARBA00035256"/>
    </source>
</evidence>
<dbReference type="InterPro" id="IPR001865">
    <property type="entry name" value="Ribosomal_uS2"/>
</dbReference>
<dbReference type="GO" id="GO:0006412">
    <property type="term" value="P:translation"/>
    <property type="evidence" value="ECO:0007669"/>
    <property type="project" value="UniProtKB-UniRule"/>
</dbReference>
<evidence type="ECO:0000313" key="6">
    <source>
        <dbReference type="EMBL" id="KKQ98599.1"/>
    </source>
</evidence>
<dbReference type="NCBIfam" id="TIGR01011">
    <property type="entry name" value="rpsB_bact"/>
    <property type="match status" value="1"/>
</dbReference>
<proteinExistence type="inferred from homology"/>
<dbReference type="InterPro" id="IPR005706">
    <property type="entry name" value="Ribosomal_uS2_bac/mit/plastid"/>
</dbReference>